<dbReference type="GeneID" id="110521099"/>
<feature type="region of interest" description="Disordered" evidence="5">
    <location>
        <begin position="1302"/>
        <end position="1420"/>
    </location>
</feature>
<evidence type="ECO:0000256" key="3">
    <source>
        <dbReference type="ARBA" id="ARBA00023054"/>
    </source>
</evidence>
<dbReference type="SUPFAM" id="SSF101447">
    <property type="entry name" value="Formin homology 2 domain (FH2 domain)"/>
    <property type="match status" value="1"/>
</dbReference>
<dbReference type="Proteomes" id="UP000694395">
    <property type="component" value="Chromosome 4"/>
</dbReference>
<protein>
    <submittedName>
        <fullName evidence="7">Formin 1</fullName>
    </submittedName>
</protein>
<feature type="region of interest" description="Disordered" evidence="5">
    <location>
        <begin position="1116"/>
        <end position="1168"/>
    </location>
</feature>
<feature type="compositionally biased region" description="Basic and acidic residues" evidence="5">
    <location>
        <begin position="1117"/>
        <end position="1152"/>
    </location>
</feature>
<proteinExistence type="inferred from homology"/>
<dbReference type="PROSITE" id="PS51444">
    <property type="entry name" value="FH2"/>
    <property type="match status" value="1"/>
</dbReference>
<dbReference type="GO" id="GO:0030866">
    <property type="term" value="P:cortical actin cytoskeleton organization"/>
    <property type="evidence" value="ECO:0007669"/>
    <property type="project" value="TreeGrafter"/>
</dbReference>
<dbReference type="InterPro" id="IPR015425">
    <property type="entry name" value="FH2_Formin"/>
</dbReference>
<dbReference type="GO" id="GO:0005634">
    <property type="term" value="C:nucleus"/>
    <property type="evidence" value="ECO:0007669"/>
    <property type="project" value="UniProtKB-SubCell"/>
</dbReference>
<feature type="compositionally biased region" description="Pro residues" evidence="5">
    <location>
        <begin position="1340"/>
        <end position="1358"/>
    </location>
</feature>
<feature type="region of interest" description="Disordered" evidence="5">
    <location>
        <begin position="1839"/>
        <end position="1859"/>
    </location>
</feature>
<comment type="subcellular location">
    <subcellularLocation>
        <location evidence="1">Nucleus</location>
    </subcellularLocation>
</comment>
<feature type="compositionally biased region" description="Basic and acidic residues" evidence="5">
    <location>
        <begin position="1"/>
        <end position="20"/>
    </location>
</feature>
<evidence type="ECO:0000259" key="6">
    <source>
        <dbReference type="PROSITE" id="PS51444"/>
    </source>
</evidence>
<feature type="domain" description="FH2" evidence="6">
    <location>
        <begin position="1415"/>
        <end position="1828"/>
    </location>
</feature>
<name>A0A8C7Q1R6_ONCMY</name>
<feature type="compositionally biased region" description="Polar residues" evidence="5">
    <location>
        <begin position="622"/>
        <end position="641"/>
    </location>
</feature>
<feature type="compositionally biased region" description="Pro residues" evidence="5">
    <location>
        <begin position="1370"/>
        <end position="1402"/>
    </location>
</feature>
<evidence type="ECO:0000256" key="4">
    <source>
        <dbReference type="ARBA" id="ARBA00023242"/>
    </source>
</evidence>
<feature type="compositionally biased region" description="Polar residues" evidence="5">
    <location>
        <begin position="552"/>
        <end position="569"/>
    </location>
</feature>
<dbReference type="Ensembl" id="ENSOMYT00000032462.2">
    <property type="protein sequence ID" value="ENSOMYP00000029757.2"/>
    <property type="gene ID" value="ENSOMYG00000013922.2"/>
</dbReference>
<organism evidence="7 8">
    <name type="scientific">Oncorhynchus mykiss</name>
    <name type="common">Rainbow trout</name>
    <name type="synonym">Salmo gairdneri</name>
    <dbReference type="NCBI Taxonomy" id="8022"/>
    <lineage>
        <taxon>Eukaryota</taxon>
        <taxon>Metazoa</taxon>
        <taxon>Chordata</taxon>
        <taxon>Craniata</taxon>
        <taxon>Vertebrata</taxon>
        <taxon>Euteleostomi</taxon>
        <taxon>Actinopterygii</taxon>
        <taxon>Neopterygii</taxon>
        <taxon>Teleostei</taxon>
        <taxon>Protacanthopterygii</taxon>
        <taxon>Salmoniformes</taxon>
        <taxon>Salmonidae</taxon>
        <taxon>Salmoninae</taxon>
        <taxon>Oncorhynchus</taxon>
    </lineage>
</organism>
<evidence type="ECO:0000256" key="5">
    <source>
        <dbReference type="SAM" id="MobiDB-lite"/>
    </source>
</evidence>
<dbReference type="GO" id="GO:0051015">
    <property type="term" value="F:actin filament binding"/>
    <property type="evidence" value="ECO:0007669"/>
    <property type="project" value="TreeGrafter"/>
</dbReference>
<dbReference type="PRINTS" id="PR00828">
    <property type="entry name" value="FORMIN"/>
</dbReference>
<dbReference type="GO" id="GO:0005737">
    <property type="term" value="C:cytoplasm"/>
    <property type="evidence" value="ECO:0007669"/>
    <property type="project" value="TreeGrafter"/>
</dbReference>
<feature type="compositionally biased region" description="Polar residues" evidence="5">
    <location>
        <begin position="659"/>
        <end position="689"/>
    </location>
</feature>
<feature type="compositionally biased region" description="Basic and acidic residues" evidence="5">
    <location>
        <begin position="1839"/>
        <end position="1852"/>
    </location>
</feature>
<feature type="compositionally biased region" description="Polar residues" evidence="5">
    <location>
        <begin position="301"/>
        <end position="317"/>
    </location>
</feature>
<comment type="similarity">
    <text evidence="2">Belongs to the formin homology family. Cappuccino subfamily.</text>
</comment>
<reference evidence="7" key="1">
    <citation type="submission" date="2020-07" db="EMBL/GenBank/DDBJ databases">
        <title>A long reads based de novo assembly of the rainbow trout Arlee double haploid line genome.</title>
        <authorList>
            <person name="Gao G."/>
            <person name="Palti Y."/>
        </authorList>
    </citation>
    <scope>NUCLEOTIDE SEQUENCE [LARGE SCALE GENOMIC DNA]</scope>
</reference>
<dbReference type="GO" id="GO:0045010">
    <property type="term" value="P:actin nucleation"/>
    <property type="evidence" value="ECO:0007669"/>
    <property type="project" value="InterPro"/>
</dbReference>
<feature type="compositionally biased region" description="Low complexity" evidence="5">
    <location>
        <begin position="850"/>
        <end position="873"/>
    </location>
</feature>
<feature type="compositionally biased region" description="Polar residues" evidence="5">
    <location>
        <begin position="791"/>
        <end position="833"/>
    </location>
</feature>
<dbReference type="InterPro" id="IPR042201">
    <property type="entry name" value="FH2_Formin_sf"/>
</dbReference>
<evidence type="ECO:0000256" key="1">
    <source>
        <dbReference type="ARBA" id="ARBA00004123"/>
    </source>
</evidence>
<dbReference type="OrthoDB" id="427644at2759"/>
<feature type="compositionally biased region" description="Pro residues" evidence="5">
    <location>
        <begin position="1313"/>
        <end position="1330"/>
    </location>
</feature>
<keyword evidence="3" id="KW-0175">Coiled coil</keyword>
<dbReference type="Pfam" id="PF02181">
    <property type="entry name" value="FH2"/>
    <property type="match status" value="1"/>
</dbReference>
<feature type="compositionally biased region" description="Polar residues" evidence="5">
    <location>
        <begin position="94"/>
        <end position="111"/>
    </location>
</feature>
<feature type="region of interest" description="Disordered" evidence="5">
    <location>
        <begin position="236"/>
        <end position="881"/>
    </location>
</feature>
<feature type="compositionally biased region" description="Polar residues" evidence="5">
    <location>
        <begin position="732"/>
        <end position="749"/>
    </location>
</feature>
<feature type="compositionally biased region" description="Basic and acidic residues" evidence="5">
    <location>
        <begin position="943"/>
        <end position="1068"/>
    </location>
</feature>
<keyword evidence="4" id="KW-0539">Nucleus</keyword>
<feature type="compositionally biased region" description="Low complexity" evidence="5">
    <location>
        <begin position="1069"/>
        <end position="1091"/>
    </location>
</feature>
<dbReference type="SMART" id="SM00498">
    <property type="entry name" value="FH2"/>
    <property type="match status" value="1"/>
</dbReference>
<evidence type="ECO:0000313" key="7">
    <source>
        <dbReference type="Ensembl" id="ENSOMYP00000029757.2"/>
    </source>
</evidence>
<accession>A0A8C7Q1R6</accession>
<gene>
    <name evidence="7" type="primary">LOC110521099</name>
    <name evidence="7" type="synonym">FMN1</name>
</gene>
<dbReference type="PANTHER" id="PTHR45920:SF7">
    <property type="entry name" value="FORMIN-G"/>
    <property type="match status" value="1"/>
</dbReference>
<dbReference type="RefSeq" id="XP_036832117.1">
    <property type="nucleotide sequence ID" value="XM_036976222.1"/>
</dbReference>
<dbReference type="GO" id="GO:0008017">
    <property type="term" value="F:microtubule binding"/>
    <property type="evidence" value="ECO:0007669"/>
    <property type="project" value="InterPro"/>
</dbReference>
<evidence type="ECO:0000256" key="2">
    <source>
        <dbReference type="ARBA" id="ARBA00005271"/>
    </source>
</evidence>
<keyword evidence="8" id="KW-1185">Reference proteome</keyword>
<dbReference type="GO" id="GO:0005884">
    <property type="term" value="C:actin filament"/>
    <property type="evidence" value="ECO:0007669"/>
    <property type="project" value="InterPro"/>
</dbReference>
<reference evidence="7" key="2">
    <citation type="submission" date="2025-08" db="UniProtKB">
        <authorList>
            <consortium name="Ensembl"/>
        </authorList>
    </citation>
    <scope>IDENTIFICATION</scope>
</reference>
<dbReference type="InterPro" id="IPR001265">
    <property type="entry name" value="Formin_Cappuccino_subfam"/>
</dbReference>
<dbReference type="Gene3D" id="1.20.58.2220">
    <property type="entry name" value="Formin, FH2 domain"/>
    <property type="match status" value="1"/>
</dbReference>
<feature type="compositionally biased region" description="Basic and acidic residues" evidence="5">
    <location>
        <begin position="239"/>
        <end position="249"/>
    </location>
</feature>
<sequence>MKVHEGKKYMRNMDSEKEDNANSNCLVQPEDIISESHLGTYGESTDQSDDCISERLFHLQGYGGSTDPVEQRVMIDKHRNSVSSEDCSMEEPIDTQNTTDRANQDMTTDCPSTDKLESTDQYSHCVSTNNRHQDRVANNHDKDKVKEMKHTEASTDNYNRLAWLTDSETNPRARSYQEIFTYDNHSQDSPADSKDLPAADVVDRDLANPSAVMAGEPATSTPLPSNTRKLVITMTRTEPISDDRQHTASETESLLEAGEAETERLLEAGEAETESLLQAGETVNALVEELPHASAPVSEITAHSTAQSSQPCSTQDGAPTPTPASPQDGAPTTAPASPQDGAPTPAPASPQDGAPTPAPASPQDGAPTPAPASPQDGAPTPAPARPQDGVPTPAPASPQDGAPTPAPASPQDGAPTPAPASPQDGAPTQAPASPQDGAPTPAPASTQDGAPTPAPASPQNGAPTPAPASTQDGAPTPAPASTQDGAPTPAPASTQEGAPTPAPASPQDGAPTPAPASTQDGVPNPAPASRQDGVPNPAPASTQDGAPIPAPASTQDGVPTPAPASTQEGAPTPAPASPQDGAPTPAPASPQDGVPTPAPASPQDGAPTPAPASPQDGAPTQAPASPQDGSPTPAPASTQDGAPTPAPASPQDGAPTPAPASTQDGAPTPAPASTQDGAPTPAPASTQDGAPTPAPASRQDGVPNPAPASRQDGVPNPAPASTQDGAPIPAPASTQDGVPTPAPASTQEGAPTPAPASPQDGAPTPAPASPQDGAPTPAPASPHDGAPTPAPASTQDGAPTPAAASTQDGAPTPAPASTQDGAPTPAAASTQDGAPTPAPASPQDGLLALTTGPTSGPPSGTTSTRTTFSPGSPVDKPLQFPALFSGLRIPKKRATGPDQDIVGKIKTPAPAGLSVDKLVRRKLKTVRKRQGSFLDQLSQFLNLEKDVNSKTEEFTGEDRREITGKERKESTGEDRRVVTGKERKESTEEERRESIGEERKESTEEERRESSGEDRRESEPSDETKGVRVEPEDGMEEKEKTEQEEGGKRQKTGEEKKTDQDTEKEKTEVLSVIEPPESSEPSQTLELSEPLEPQKPPPTSAEVAFDAFKAFFIPRPLRREGDRGDQEAKRKAWIFERTSKTPENKNLTDSKLETSISGDGEDRSTPGRLQAIWPPTKEEKVGLKYTEAEHQAALLQLKRECNEEVKKIQEDYGKQLCQLRGDNEECVSHLEVTLARLQSDLALGAHHRRGDLRDVAVSTGDDLSSRAFRTVCIQTDPMTFPQPPLNLPKRLDLVSISLNLSGQATSPSSSPVHLPPPPAPPLPLSEPPAPHEGLLSGNLAPPPPPLPPPPPPPPPLPFLPALTQTQGHDGPPPSLPPPPPGSAPPPPPPPPGCGPPPPPPPGCLTFSTMLDKPPRKPAVQPACPMKPLYWTRIQTQDNNKNTLWNSLEEPDIINTTEFEDLFSKTTVQTKRKPLAEAYEKKSKAKKIMKLLDGKRSQAVGILISSLHLAMKDIQEAVLNVDNSVVDVETIQALYENRAQPDELQRIKKHCQTSEEEQVKLLDKPEQFLFELSQIPDFPDRASCIIFQSVFIDAIDSIQHKLDIVSRVCKDLMDTCSVREVMGLILALGNHMNGGNRTRGQADGFGLEILPKLKDVKSRDNRISLVDYVTSYYLRNLDENAGTEKSVFPLPEPQDVFLAAQVKFEDITKDLRQLRRDLTVCEKGVQKVCSSSPEEHLQPFKDKMESFVLIASKEQDEVHAQLMFAQKSFHELVTFLGLKPKTGETEVATGHFFMLWFEFCTDFKTRWKRENKNISKERLKEAQLSVKKITADKKVETRKINPNSLKDRLRQKEASMVATS</sequence>
<feature type="region of interest" description="Disordered" evidence="5">
    <location>
        <begin position="80"/>
        <end position="117"/>
    </location>
</feature>
<feature type="region of interest" description="Disordered" evidence="5">
    <location>
        <begin position="1"/>
        <end position="23"/>
    </location>
</feature>
<dbReference type="PANTHER" id="PTHR45920">
    <property type="entry name" value="FORMIN HOMOLOGY 2 DOMAIN CONTAINING, ISOFORM I"/>
    <property type="match status" value="1"/>
</dbReference>
<dbReference type="FunFam" id="1.20.58.2220:FF:000005">
    <property type="entry name" value="Formin 1"/>
    <property type="match status" value="1"/>
</dbReference>
<reference evidence="7" key="3">
    <citation type="submission" date="2025-09" db="UniProtKB">
        <authorList>
            <consortium name="Ensembl"/>
        </authorList>
    </citation>
    <scope>IDENTIFICATION</scope>
</reference>
<evidence type="ECO:0000313" key="8">
    <source>
        <dbReference type="Proteomes" id="UP000694395"/>
    </source>
</evidence>
<feature type="compositionally biased region" description="Polar residues" evidence="5">
    <location>
        <begin position="457"/>
        <end position="497"/>
    </location>
</feature>
<feature type="region of interest" description="Disordered" evidence="5">
    <location>
        <begin position="939"/>
        <end position="1102"/>
    </location>
</feature>
<dbReference type="GeneTree" id="ENSGT00940000154289"/>